<dbReference type="Pfam" id="PF07589">
    <property type="entry name" value="PEP-CTERM"/>
    <property type="match status" value="1"/>
</dbReference>
<evidence type="ECO:0000313" key="3">
    <source>
        <dbReference type="EMBL" id="SHI43157.1"/>
    </source>
</evidence>
<dbReference type="Proteomes" id="UP000184510">
    <property type="component" value="Unassembled WGS sequence"/>
</dbReference>
<dbReference type="SUPFAM" id="SSF49785">
    <property type="entry name" value="Galactose-binding domain-like"/>
    <property type="match status" value="1"/>
</dbReference>
<sequence>MKKCPLVLCSLLAAGGAQAAIVVPTYVAGSSTPNTFSTSSPQQMVNGAGLLSPVENGDSLATALSANHVYDGGFDTSWVTNASGSDYFIAGTIPVLVFDLGADIAIADLVFWQYENNGGGTPGNHAKTLEIRFSTEANGLSFGGASDLDINMQSVPDLGGTNSAQDFSAGGVTARYIQVTVTDNYAGDFAGGGDRVGLGEFRVNEVPEPSSSTLLGLGVFGLLLRRKRD</sequence>
<evidence type="ECO:0000313" key="4">
    <source>
        <dbReference type="Proteomes" id="UP000184510"/>
    </source>
</evidence>
<keyword evidence="1" id="KW-0732">Signal</keyword>
<feature type="signal peptide" evidence="1">
    <location>
        <begin position="1"/>
        <end position="19"/>
    </location>
</feature>
<evidence type="ECO:0000256" key="1">
    <source>
        <dbReference type="SAM" id="SignalP"/>
    </source>
</evidence>
<feature type="domain" description="Ice-binding protein C-terminal" evidence="2">
    <location>
        <begin position="206"/>
        <end position="227"/>
    </location>
</feature>
<name>A0A1M6B3B9_9BACT</name>
<feature type="chain" id="PRO_5012793622" evidence="1">
    <location>
        <begin position="20"/>
        <end position="229"/>
    </location>
</feature>
<dbReference type="InterPro" id="IPR013424">
    <property type="entry name" value="Ice-binding_C"/>
</dbReference>
<organism evidence="3 4">
    <name type="scientific">Rubritalea squalenifaciens DSM 18772</name>
    <dbReference type="NCBI Taxonomy" id="1123071"/>
    <lineage>
        <taxon>Bacteria</taxon>
        <taxon>Pseudomonadati</taxon>
        <taxon>Verrucomicrobiota</taxon>
        <taxon>Verrucomicrobiia</taxon>
        <taxon>Verrucomicrobiales</taxon>
        <taxon>Rubritaleaceae</taxon>
        <taxon>Rubritalea</taxon>
    </lineage>
</organism>
<dbReference type="OrthoDB" id="9857286at2"/>
<dbReference type="AlphaFoldDB" id="A0A1M6B3B9"/>
<accession>A0A1M6B3B9</accession>
<keyword evidence="4" id="KW-1185">Reference proteome</keyword>
<dbReference type="RefSeq" id="WP_143157564.1">
    <property type="nucleotide sequence ID" value="NZ_FQYR01000002.1"/>
</dbReference>
<dbReference type="EMBL" id="FQYR01000002">
    <property type="protein sequence ID" value="SHI43157.1"/>
    <property type="molecule type" value="Genomic_DNA"/>
</dbReference>
<proteinExistence type="predicted"/>
<gene>
    <name evidence="3" type="ORF">SAMN02745181_0106</name>
</gene>
<dbReference type="InterPro" id="IPR008979">
    <property type="entry name" value="Galactose-bd-like_sf"/>
</dbReference>
<reference evidence="3 4" key="1">
    <citation type="submission" date="2016-11" db="EMBL/GenBank/DDBJ databases">
        <authorList>
            <person name="Jaros S."/>
            <person name="Januszkiewicz K."/>
            <person name="Wedrychowicz H."/>
        </authorList>
    </citation>
    <scope>NUCLEOTIDE SEQUENCE [LARGE SCALE GENOMIC DNA]</scope>
    <source>
        <strain evidence="3 4">DSM 18772</strain>
    </source>
</reference>
<dbReference type="InParanoid" id="A0A1M6B3B9"/>
<evidence type="ECO:0000259" key="2">
    <source>
        <dbReference type="Pfam" id="PF07589"/>
    </source>
</evidence>
<dbReference type="NCBIfam" id="TIGR02595">
    <property type="entry name" value="PEP_CTERM"/>
    <property type="match status" value="1"/>
</dbReference>
<protein>
    <submittedName>
        <fullName evidence="3">PEP-CTERM protein-sorting domain-containing protein</fullName>
    </submittedName>
</protein>
<dbReference type="Gene3D" id="2.60.120.260">
    <property type="entry name" value="Galactose-binding domain-like"/>
    <property type="match status" value="1"/>
</dbReference>